<accession>A0AAV7F8M3</accession>
<evidence type="ECO:0000259" key="15">
    <source>
        <dbReference type="PROSITE" id="PS50011"/>
    </source>
</evidence>
<evidence type="ECO:0000256" key="4">
    <source>
        <dbReference type="ARBA" id="ARBA00022692"/>
    </source>
</evidence>
<keyword evidence="7" id="KW-0418">Kinase</keyword>
<dbReference type="InterPro" id="IPR045874">
    <property type="entry name" value="LRK10/LRL21-25-like"/>
</dbReference>
<dbReference type="GO" id="GO:0016020">
    <property type="term" value="C:membrane"/>
    <property type="evidence" value="ECO:0007669"/>
    <property type="project" value="UniProtKB-SubCell"/>
</dbReference>
<dbReference type="InterPro" id="IPR011009">
    <property type="entry name" value="Kinase-like_dom_sf"/>
</dbReference>
<sequence>MESTPLFFFLFFFSLMMMTVESKEKAAIISSIDPSSYYNLCSNYSCGNISLRYPFGLQSFCGYPGLKTTCVDNDHIVLYNNYVPQADPSRIIGNLTSDDAAITVRVALESLFGCGKVTWKNFANHSSIFSLSGVYEVGLHLNCTRPPTSASPGSLHPSSCLECPDRDHQAAGYNYDISNVCFYTTDFNSYPECEKFIVLFNTDGREVNAFNVSAVKDLRGFLRSWGYTLRYAKSNSCRSCETTGGRCGSRPRSINNGDNYFVCFCPSEVHRFNCSDGMIEDLQTWLPRDGNHKISKGVIAVISVSASLLALIVIATTIVLRVILTRKTIKVVDDENGGHDEFHREEAIHANALIDRISPTRYTYSQIKKFTSNFSVKLGEGGFGTVYKGFIEGTGLVAVKLLKKSAQKEKQFMNEVATVGRVHHHNLVGLLGYCAQRSTKALVYEFMEKGSLNKWYILDRKKEAEQGSIEEEKEGMLSLTSRQMFNIAVETARGILYLHQGCRNKILHLDIKPHNVLIDSKLSAKVSDFGLARLIDEDCSHLSITHAQGTPGYAAPEMWSKAYGPITDKSDVYSYGMLLLDIAGRRKKNGTSFREYESNSLFYFPEWISMKAVKRELNRKTMIDQEMKVKEGQEDEEEDGKEEDEIWEKMCMVGLWCIQHVPSNRPNMRKVIQMLEGMNNEIEMPPNPFPEGFNGDDFISHHISSGASHIQS</sequence>
<evidence type="ECO:0000313" key="17">
    <source>
        <dbReference type="Proteomes" id="UP000825729"/>
    </source>
</evidence>
<evidence type="ECO:0000256" key="7">
    <source>
        <dbReference type="ARBA" id="ARBA00022777"/>
    </source>
</evidence>
<keyword evidence="5 14" id="KW-0732">Signal</keyword>
<evidence type="ECO:0000256" key="1">
    <source>
        <dbReference type="ARBA" id="ARBA00004479"/>
    </source>
</evidence>
<keyword evidence="11" id="KW-0325">Glycoprotein</keyword>
<dbReference type="PROSITE" id="PS00107">
    <property type="entry name" value="PROTEIN_KINASE_ATP"/>
    <property type="match status" value="1"/>
</dbReference>
<proteinExistence type="predicted"/>
<dbReference type="EMBL" id="JAINDJ010000002">
    <property type="protein sequence ID" value="KAG9457304.1"/>
    <property type="molecule type" value="Genomic_DNA"/>
</dbReference>
<keyword evidence="6 12" id="KW-0547">Nucleotide-binding</keyword>
<keyword evidence="10 13" id="KW-0472">Membrane</keyword>
<keyword evidence="9 13" id="KW-1133">Transmembrane helix</keyword>
<dbReference type="AlphaFoldDB" id="A0AAV7F8M3"/>
<evidence type="ECO:0000256" key="3">
    <source>
        <dbReference type="ARBA" id="ARBA00022679"/>
    </source>
</evidence>
<feature type="transmembrane region" description="Helical" evidence="13">
    <location>
        <begin position="297"/>
        <end position="320"/>
    </location>
</feature>
<reference evidence="16 17" key="1">
    <citation type="submission" date="2021-07" db="EMBL/GenBank/DDBJ databases">
        <title>The Aristolochia fimbriata genome: insights into angiosperm evolution, floral development and chemical biosynthesis.</title>
        <authorList>
            <person name="Jiao Y."/>
        </authorList>
    </citation>
    <scope>NUCLEOTIDE SEQUENCE [LARGE SCALE GENOMIC DNA]</scope>
    <source>
        <strain evidence="16">IBCAS-2021</strain>
        <tissue evidence="16">Leaf</tissue>
    </source>
</reference>
<dbReference type="InterPro" id="IPR001245">
    <property type="entry name" value="Ser-Thr/Tyr_kinase_cat_dom"/>
</dbReference>
<organism evidence="16 17">
    <name type="scientific">Aristolochia fimbriata</name>
    <name type="common">White veined hardy Dutchman's pipe vine</name>
    <dbReference type="NCBI Taxonomy" id="158543"/>
    <lineage>
        <taxon>Eukaryota</taxon>
        <taxon>Viridiplantae</taxon>
        <taxon>Streptophyta</taxon>
        <taxon>Embryophyta</taxon>
        <taxon>Tracheophyta</taxon>
        <taxon>Spermatophyta</taxon>
        <taxon>Magnoliopsida</taxon>
        <taxon>Magnoliidae</taxon>
        <taxon>Piperales</taxon>
        <taxon>Aristolochiaceae</taxon>
        <taxon>Aristolochia</taxon>
    </lineage>
</organism>
<dbReference type="PROSITE" id="PS00108">
    <property type="entry name" value="PROTEIN_KINASE_ST"/>
    <property type="match status" value="1"/>
</dbReference>
<dbReference type="InterPro" id="IPR025287">
    <property type="entry name" value="WAK_GUB"/>
</dbReference>
<evidence type="ECO:0000256" key="14">
    <source>
        <dbReference type="SAM" id="SignalP"/>
    </source>
</evidence>
<dbReference type="Gene3D" id="1.10.510.10">
    <property type="entry name" value="Transferase(Phosphotransferase) domain 1"/>
    <property type="match status" value="1"/>
</dbReference>
<dbReference type="InterPro" id="IPR032872">
    <property type="entry name" value="WAK_assoc_C"/>
</dbReference>
<evidence type="ECO:0000256" key="2">
    <source>
        <dbReference type="ARBA" id="ARBA00022527"/>
    </source>
</evidence>
<dbReference type="InterPro" id="IPR000719">
    <property type="entry name" value="Prot_kinase_dom"/>
</dbReference>
<evidence type="ECO:0000256" key="11">
    <source>
        <dbReference type="ARBA" id="ARBA00023180"/>
    </source>
</evidence>
<dbReference type="Proteomes" id="UP000825729">
    <property type="component" value="Unassembled WGS sequence"/>
</dbReference>
<comment type="subcellular location">
    <subcellularLocation>
        <location evidence="1">Membrane</location>
        <topology evidence="1">Single-pass type I membrane protein</topology>
    </subcellularLocation>
</comment>
<dbReference type="FunFam" id="3.30.200.20:FF:000178">
    <property type="entry name" value="serine/threonine-protein kinase PBS1-like"/>
    <property type="match status" value="1"/>
</dbReference>
<keyword evidence="4 13" id="KW-0812">Transmembrane</keyword>
<keyword evidence="17" id="KW-1185">Reference proteome</keyword>
<keyword evidence="3" id="KW-0808">Transferase</keyword>
<dbReference type="GO" id="GO:0030247">
    <property type="term" value="F:polysaccharide binding"/>
    <property type="evidence" value="ECO:0007669"/>
    <property type="project" value="InterPro"/>
</dbReference>
<comment type="caution">
    <text evidence="16">The sequence shown here is derived from an EMBL/GenBank/DDBJ whole genome shotgun (WGS) entry which is preliminary data.</text>
</comment>
<dbReference type="InterPro" id="IPR017441">
    <property type="entry name" value="Protein_kinase_ATP_BS"/>
</dbReference>
<dbReference type="PANTHER" id="PTHR27009">
    <property type="entry name" value="RUST RESISTANCE KINASE LR10-RELATED"/>
    <property type="match status" value="1"/>
</dbReference>
<dbReference type="InterPro" id="IPR008271">
    <property type="entry name" value="Ser/Thr_kinase_AS"/>
</dbReference>
<dbReference type="Gene3D" id="3.30.200.20">
    <property type="entry name" value="Phosphorylase Kinase, domain 1"/>
    <property type="match status" value="1"/>
</dbReference>
<evidence type="ECO:0000313" key="16">
    <source>
        <dbReference type="EMBL" id="KAG9457304.1"/>
    </source>
</evidence>
<evidence type="ECO:0000256" key="6">
    <source>
        <dbReference type="ARBA" id="ARBA00022741"/>
    </source>
</evidence>
<feature type="signal peptide" evidence="14">
    <location>
        <begin position="1"/>
        <end position="22"/>
    </location>
</feature>
<dbReference type="Pfam" id="PF14380">
    <property type="entry name" value="WAK_assoc"/>
    <property type="match status" value="1"/>
</dbReference>
<evidence type="ECO:0000256" key="9">
    <source>
        <dbReference type="ARBA" id="ARBA00022989"/>
    </source>
</evidence>
<gene>
    <name evidence="16" type="ORF">H6P81_001812</name>
</gene>
<evidence type="ECO:0000256" key="13">
    <source>
        <dbReference type="SAM" id="Phobius"/>
    </source>
</evidence>
<dbReference type="PROSITE" id="PS50011">
    <property type="entry name" value="PROTEIN_KINASE_DOM"/>
    <property type="match status" value="1"/>
</dbReference>
<dbReference type="GO" id="GO:0004674">
    <property type="term" value="F:protein serine/threonine kinase activity"/>
    <property type="evidence" value="ECO:0007669"/>
    <property type="project" value="UniProtKB-KW"/>
</dbReference>
<protein>
    <recommendedName>
        <fullName evidence="15">Protein kinase domain-containing protein</fullName>
    </recommendedName>
</protein>
<feature type="chain" id="PRO_5043563488" description="Protein kinase domain-containing protein" evidence="14">
    <location>
        <begin position="23"/>
        <end position="712"/>
    </location>
</feature>
<keyword evidence="2" id="KW-0723">Serine/threonine-protein kinase</keyword>
<keyword evidence="8 12" id="KW-0067">ATP-binding</keyword>
<name>A0AAV7F8M3_ARIFI</name>
<dbReference type="Pfam" id="PF13947">
    <property type="entry name" value="GUB_WAK_bind"/>
    <property type="match status" value="1"/>
</dbReference>
<dbReference type="SUPFAM" id="SSF56112">
    <property type="entry name" value="Protein kinase-like (PK-like)"/>
    <property type="match status" value="1"/>
</dbReference>
<evidence type="ECO:0000256" key="8">
    <source>
        <dbReference type="ARBA" id="ARBA00022840"/>
    </source>
</evidence>
<evidence type="ECO:0000256" key="12">
    <source>
        <dbReference type="PROSITE-ProRule" id="PRU10141"/>
    </source>
</evidence>
<evidence type="ECO:0000256" key="5">
    <source>
        <dbReference type="ARBA" id="ARBA00022729"/>
    </source>
</evidence>
<evidence type="ECO:0000256" key="10">
    <source>
        <dbReference type="ARBA" id="ARBA00023136"/>
    </source>
</evidence>
<dbReference type="Pfam" id="PF07714">
    <property type="entry name" value="PK_Tyr_Ser-Thr"/>
    <property type="match status" value="1"/>
</dbReference>
<feature type="domain" description="Protein kinase" evidence="15">
    <location>
        <begin position="372"/>
        <end position="690"/>
    </location>
</feature>
<dbReference type="SMART" id="SM00220">
    <property type="entry name" value="S_TKc"/>
    <property type="match status" value="1"/>
</dbReference>
<dbReference type="GO" id="GO:0005524">
    <property type="term" value="F:ATP binding"/>
    <property type="evidence" value="ECO:0007669"/>
    <property type="project" value="UniProtKB-UniRule"/>
</dbReference>
<feature type="binding site" evidence="12">
    <location>
        <position position="400"/>
    </location>
    <ligand>
        <name>ATP</name>
        <dbReference type="ChEBI" id="CHEBI:30616"/>
    </ligand>
</feature>